<sequence length="307" mass="32932">MNAGSIENANEAASAAASPSAPVGQLQEDVVSRSSQTTKLVLSMLPMTRISISARLLPLPPTHLDIQKPPPTLRPETVDVVELNIATTTATYSSALFNPFPISSPDRITPTIFMQFHGLHPDPLPFSSVESSTESDPSMSLRSNKRRRMSTDSASEPPSSAGSYSSYGTSGGDGYTSAGSTTSTWSSNMFSHPPMMPQNHSDSETFWHPLVVLLNTAHHAVGVRSSTSPPVAHKSINSNINSATTASTPSSSSLHTNDSSPMDYLQAPMIQDDVLFSAYLHPLTRKRRMWTTGLVLPCTLICTTSEE</sequence>
<evidence type="ECO:0000256" key="1">
    <source>
        <dbReference type="SAM" id="MobiDB-lite"/>
    </source>
</evidence>
<protein>
    <submittedName>
        <fullName evidence="2">Uncharacterized protein</fullName>
    </submittedName>
</protein>
<feature type="compositionally biased region" description="Low complexity" evidence="1">
    <location>
        <begin position="7"/>
        <end position="22"/>
    </location>
</feature>
<proteinExistence type="predicted"/>
<feature type="compositionally biased region" description="Low complexity" evidence="1">
    <location>
        <begin position="153"/>
        <end position="168"/>
    </location>
</feature>
<evidence type="ECO:0000313" key="2">
    <source>
        <dbReference type="EMBL" id="KAF9524689.1"/>
    </source>
</evidence>
<keyword evidence="3" id="KW-1185">Reference proteome</keyword>
<accession>A0A9P6JLH4</accession>
<feature type="region of interest" description="Disordered" evidence="1">
    <location>
        <begin position="125"/>
        <end position="181"/>
    </location>
</feature>
<dbReference type="Proteomes" id="UP000807306">
    <property type="component" value="Unassembled WGS sequence"/>
</dbReference>
<feature type="compositionally biased region" description="Low complexity" evidence="1">
    <location>
        <begin position="235"/>
        <end position="260"/>
    </location>
</feature>
<feature type="region of interest" description="Disordered" evidence="1">
    <location>
        <begin position="1"/>
        <end position="30"/>
    </location>
</feature>
<dbReference type="AlphaFoldDB" id="A0A9P6JLH4"/>
<feature type="compositionally biased region" description="Low complexity" evidence="1">
    <location>
        <begin position="127"/>
        <end position="140"/>
    </location>
</feature>
<dbReference type="EMBL" id="MU157894">
    <property type="protein sequence ID" value="KAF9524689.1"/>
    <property type="molecule type" value="Genomic_DNA"/>
</dbReference>
<name>A0A9P6JLH4_9AGAR</name>
<comment type="caution">
    <text evidence="2">The sequence shown here is derived from an EMBL/GenBank/DDBJ whole genome shotgun (WGS) entry which is preliminary data.</text>
</comment>
<feature type="region of interest" description="Disordered" evidence="1">
    <location>
        <begin position="225"/>
        <end position="260"/>
    </location>
</feature>
<reference evidence="2" key="1">
    <citation type="submission" date="2020-11" db="EMBL/GenBank/DDBJ databases">
        <authorList>
            <consortium name="DOE Joint Genome Institute"/>
            <person name="Ahrendt S."/>
            <person name="Riley R."/>
            <person name="Andreopoulos W."/>
            <person name="Labutti K."/>
            <person name="Pangilinan J."/>
            <person name="Ruiz-Duenas F.J."/>
            <person name="Barrasa J.M."/>
            <person name="Sanchez-Garcia M."/>
            <person name="Camarero S."/>
            <person name="Miyauchi S."/>
            <person name="Serrano A."/>
            <person name="Linde D."/>
            <person name="Babiker R."/>
            <person name="Drula E."/>
            <person name="Ayuso-Fernandez I."/>
            <person name="Pacheco R."/>
            <person name="Padilla G."/>
            <person name="Ferreira P."/>
            <person name="Barriuso J."/>
            <person name="Kellner H."/>
            <person name="Castanera R."/>
            <person name="Alfaro M."/>
            <person name="Ramirez L."/>
            <person name="Pisabarro A.G."/>
            <person name="Kuo A."/>
            <person name="Tritt A."/>
            <person name="Lipzen A."/>
            <person name="He G."/>
            <person name="Yan M."/>
            <person name="Ng V."/>
            <person name="Cullen D."/>
            <person name="Martin F."/>
            <person name="Rosso M.-N."/>
            <person name="Henrissat B."/>
            <person name="Hibbett D."/>
            <person name="Martinez A.T."/>
            <person name="Grigoriev I.V."/>
        </authorList>
    </citation>
    <scope>NUCLEOTIDE SEQUENCE</scope>
    <source>
        <strain evidence="2">CBS 506.95</strain>
    </source>
</reference>
<organism evidence="2 3">
    <name type="scientific">Crepidotus variabilis</name>
    <dbReference type="NCBI Taxonomy" id="179855"/>
    <lineage>
        <taxon>Eukaryota</taxon>
        <taxon>Fungi</taxon>
        <taxon>Dikarya</taxon>
        <taxon>Basidiomycota</taxon>
        <taxon>Agaricomycotina</taxon>
        <taxon>Agaricomycetes</taxon>
        <taxon>Agaricomycetidae</taxon>
        <taxon>Agaricales</taxon>
        <taxon>Agaricineae</taxon>
        <taxon>Crepidotaceae</taxon>
        <taxon>Crepidotus</taxon>
    </lineage>
</organism>
<evidence type="ECO:0000313" key="3">
    <source>
        <dbReference type="Proteomes" id="UP000807306"/>
    </source>
</evidence>
<gene>
    <name evidence="2" type="ORF">CPB83DRAFT_897620</name>
</gene>